<accession>A0ABQ4SQ30</accession>
<keyword evidence="2" id="KW-1185">Reference proteome</keyword>
<reference evidence="1" key="2">
    <citation type="submission" date="2021-08" db="EMBL/GenBank/DDBJ databases">
        <authorList>
            <person name="Tani A."/>
            <person name="Ola A."/>
            <person name="Ogura Y."/>
            <person name="Katsura K."/>
            <person name="Hayashi T."/>
        </authorList>
    </citation>
    <scope>NUCLEOTIDE SEQUENCE</scope>
    <source>
        <strain evidence="1">DSM 17168</strain>
    </source>
</reference>
<comment type="caution">
    <text evidence="1">The sequence shown here is derived from an EMBL/GenBank/DDBJ whole genome shotgun (WGS) entry which is preliminary data.</text>
</comment>
<dbReference type="InterPro" id="IPR025455">
    <property type="entry name" value="DUF4276"/>
</dbReference>
<evidence type="ECO:0000313" key="1">
    <source>
        <dbReference type="EMBL" id="GJE03786.1"/>
    </source>
</evidence>
<dbReference type="Pfam" id="PF14103">
    <property type="entry name" value="DUF4276"/>
    <property type="match status" value="1"/>
</dbReference>
<reference evidence="1" key="1">
    <citation type="journal article" date="2021" name="Front. Microbiol.">
        <title>Comprehensive Comparative Genomics and Phenotyping of Methylobacterium Species.</title>
        <authorList>
            <person name="Alessa O."/>
            <person name="Ogura Y."/>
            <person name="Fujitani Y."/>
            <person name="Takami H."/>
            <person name="Hayashi T."/>
            <person name="Sahin N."/>
            <person name="Tani A."/>
        </authorList>
    </citation>
    <scope>NUCLEOTIDE SEQUENCE</scope>
    <source>
        <strain evidence="1">DSM 17168</strain>
    </source>
</reference>
<sequence length="229" mass="25511">MWLVVGLFCEGPTDGRFLPTIIHRTLLAILVEQSAFDVELQEQIIPYAEKSNEERAQAICRERASVDLFVVHADASRLQSERVQDTIVGQIQATASAACGVRPERIIPLLPIREMEAWVLADPDAIARALGYDAGWPERVERGWQPERAEAEPDPKRTLDAAIRSLAGGRRGRRSPGAEAYFDRIADEVGLSCLGRLASYQRFRTDLQRGFTSLRRPPSLDPHGRRVGG</sequence>
<protein>
    <recommendedName>
        <fullName evidence="3">DUF4276 family protein</fullName>
    </recommendedName>
</protein>
<gene>
    <name evidence="1" type="ORF">GMJLKIPL_5743</name>
</gene>
<evidence type="ECO:0008006" key="3">
    <source>
        <dbReference type="Google" id="ProtNLM"/>
    </source>
</evidence>
<dbReference type="Proteomes" id="UP001055153">
    <property type="component" value="Unassembled WGS sequence"/>
</dbReference>
<dbReference type="EMBL" id="BPQQ01000090">
    <property type="protein sequence ID" value="GJE03786.1"/>
    <property type="molecule type" value="Genomic_DNA"/>
</dbReference>
<evidence type="ECO:0000313" key="2">
    <source>
        <dbReference type="Proteomes" id="UP001055153"/>
    </source>
</evidence>
<name>A0ABQ4SQ30_9HYPH</name>
<proteinExistence type="predicted"/>
<organism evidence="1 2">
    <name type="scientific">Methylobacterium isbiliense</name>
    <dbReference type="NCBI Taxonomy" id="315478"/>
    <lineage>
        <taxon>Bacteria</taxon>
        <taxon>Pseudomonadati</taxon>
        <taxon>Pseudomonadota</taxon>
        <taxon>Alphaproteobacteria</taxon>
        <taxon>Hyphomicrobiales</taxon>
        <taxon>Methylobacteriaceae</taxon>
        <taxon>Methylobacterium</taxon>
    </lineage>
</organism>